<organism evidence="2 3">
    <name type="scientific">Lactuca sativa</name>
    <name type="common">Garden lettuce</name>
    <dbReference type="NCBI Taxonomy" id="4236"/>
    <lineage>
        <taxon>Eukaryota</taxon>
        <taxon>Viridiplantae</taxon>
        <taxon>Streptophyta</taxon>
        <taxon>Embryophyta</taxon>
        <taxon>Tracheophyta</taxon>
        <taxon>Spermatophyta</taxon>
        <taxon>Magnoliopsida</taxon>
        <taxon>eudicotyledons</taxon>
        <taxon>Gunneridae</taxon>
        <taxon>Pentapetalae</taxon>
        <taxon>asterids</taxon>
        <taxon>campanulids</taxon>
        <taxon>Asterales</taxon>
        <taxon>Asteraceae</taxon>
        <taxon>Cichorioideae</taxon>
        <taxon>Cichorieae</taxon>
        <taxon>Lactucinae</taxon>
        <taxon>Lactuca</taxon>
    </lineage>
</organism>
<dbReference type="EMBL" id="NBSK02000005">
    <property type="protein sequence ID" value="KAJ0206381.1"/>
    <property type="molecule type" value="Genomic_DNA"/>
</dbReference>
<feature type="compositionally biased region" description="Polar residues" evidence="1">
    <location>
        <begin position="16"/>
        <end position="25"/>
    </location>
</feature>
<sequence length="189" mass="21310">MKGEPPLHGSILKGTLESSQPSSPWFQGEPHSTSSRSSSSFTSTPSIEFKHATVEGEPPVSGYSGLFQDDLFEGTFTSDYPPRSREQYEEARLTKWTKDHPVNQIIGDLDYVVVTRLTTKNECLYESFLCMIEPKGIKEDLQDVDWCQYQKEYQLLVHDGSTGTKVMKMESSSATKLDWLSKATRNKNA</sequence>
<proteinExistence type="predicted"/>
<evidence type="ECO:0000313" key="3">
    <source>
        <dbReference type="Proteomes" id="UP000235145"/>
    </source>
</evidence>
<name>A0A9R1VKN1_LACSA</name>
<evidence type="ECO:0000313" key="2">
    <source>
        <dbReference type="EMBL" id="KAJ0206381.1"/>
    </source>
</evidence>
<gene>
    <name evidence="2" type="ORF">LSAT_V11C500244180</name>
</gene>
<evidence type="ECO:0000256" key="1">
    <source>
        <dbReference type="SAM" id="MobiDB-lite"/>
    </source>
</evidence>
<feature type="region of interest" description="Disordered" evidence="1">
    <location>
        <begin position="1"/>
        <end position="56"/>
    </location>
</feature>
<dbReference type="Proteomes" id="UP000235145">
    <property type="component" value="Unassembled WGS sequence"/>
</dbReference>
<reference evidence="2 3" key="1">
    <citation type="journal article" date="2017" name="Nat. Commun.">
        <title>Genome assembly with in vitro proximity ligation data and whole-genome triplication in lettuce.</title>
        <authorList>
            <person name="Reyes-Chin-Wo S."/>
            <person name="Wang Z."/>
            <person name="Yang X."/>
            <person name="Kozik A."/>
            <person name="Arikit S."/>
            <person name="Song C."/>
            <person name="Xia L."/>
            <person name="Froenicke L."/>
            <person name="Lavelle D.O."/>
            <person name="Truco M.J."/>
            <person name="Xia R."/>
            <person name="Zhu S."/>
            <person name="Xu C."/>
            <person name="Xu H."/>
            <person name="Xu X."/>
            <person name="Cox K."/>
            <person name="Korf I."/>
            <person name="Meyers B.C."/>
            <person name="Michelmore R.W."/>
        </authorList>
    </citation>
    <scope>NUCLEOTIDE SEQUENCE [LARGE SCALE GENOMIC DNA]</scope>
    <source>
        <strain evidence="3">cv. Salinas</strain>
        <tissue evidence="2">Seedlings</tissue>
    </source>
</reference>
<comment type="caution">
    <text evidence="2">The sequence shown here is derived from an EMBL/GenBank/DDBJ whole genome shotgun (WGS) entry which is preliminary data.</text>
</comment>
<keyword evidence="3" id="KW-1185">Reference proteome</keyword>
<protein>
    <submittedName>
        <fullName evidence="2">Uncharacterized protein</fullName>
    </submittedName>
</protein>
<dbReference type="AlphaFoldDB" id="A0A9R1VKN1"/>
<feature type="compositionally biased region" description="Low complexity" evidence="1">
    <location>
        <begin position="32"/>
        <end position="46"/>
    </location>
</feature>
<accession>A0A9R1VKN1</accession>